<comment type="caution">
    <text evidence="2">The sequence shown here is derived from an EMBL/GenBank/DDBJ whole genome shotgun (WGS) entry which is preliminary data.</text>
</comment>
<feature type="transmembrane region" description="Helical" evidence="1">
    <location>
        <begin position="12"/>
        <end position="29"/>
    </location>
</feature>
<gene>
    <name evidence="2" type="ORF">HII17_12705</name>
</gene>
<dbReference type="Pfam" id="PF11157">
    <property type="entry name" value="DUF2937"/>
    <property type="match status" value="1"/>
</dbReference>
<keyword evidence="1" id="KW-0472">Membrane</keyword>
<dbReference type="AlphaFoldDB" id="A0A7Y0LD88"/>
<evidence type="ECO:0000256" key="1">
    <source>
        <dbReference type="SAM" id="Phobius"/>
    </source>
</evidence>
<dbReference type="Proteomes" id="UP000568664">
    <property type="component" value="Unassembled WGS sequence"/>
</dbReference>
<organism evidence="2 3">
    <name type="scientific">Thalassotalea algicola</name>
    <dbReference type="NCBI Taxonomy" id="2716224"/>
    <lineage>
        <taxon>Bacteria</taxon>
        <taxon>Pseudomonadati</taxon>
        <taxon>Pseudomonadota</taxon>
        <taxon>Gammaproteobacteria</taxon>
        <taxon>Alteromonadales</taxon>
        <taxon>Colwelliaceae</taxon>
        <taxon>Thalassotalea</taxon>
    </lineage>
</organism>
<dbReference type="RefSeq" id="WP_169075758.1">
    <property type="nucleotide sequence ID" value="NZ_JABBXH010000004.1"/>
</dbReference>
<dbReference type="EMBL" id="JABBXH010000004">
    <property type="protein sequence ID" value="NMP32424.1"/>
    <property type="molecule type" value="Genomic_DNA"/>
</dbReference>
<sequence length="171" mass="19492">MIMNAVKSTVDYCLFTLGFIVAVQLPEFIQQYKQYLVGKLSENQWHIDGYQKIADQSYGGDIKVLINEYLKNDKTAFQQTGQLVADLQQRHEFLSNAISKLETPSYIHQVINFIQYLTLEDVKTVSSYYQLAVPISIEAMSSGLILGFVFVWLRVLLSTLLGRLVGIPARY</sequence>
<keyword evidence="1" id="KW-1133">Transmembrane helix</keyword>
<protein>
    <submittedName>
        <fullName evidence="2">DUF2937 family protein</fullName>
    </submittedName>
</protein>
<evidence type="ECO:0000313" key="2">
    <source>
        <dbReference type="EMBL" id="NMP32424.1"/>
    </source>
</evidence>
<feature type="transmembrane region" description="Helical" evidence="1">
    <location>
        <begin position="128"/>
        <end position="153"/>
    </location>
</feature>
<evidence type="ECO:0000313" key="3">
    <source>
        <dbReference type="Proteomes" id="UP000568664"/>
    </source>
</evidence>
<name>A0A7Y0LD88_9GAMM</name>
<accession>A0A7Y0LD88</accession>
<proteinExistence type="predicted"/>
<keyword evidence="3" id="KW-1185">Reference proteome</keyword>
<keyword evidence="1" id="KW-0812">Transmembrane</keyword>
<reference evidence="2 3" key="1">
    <citation type="submission" date="2020-04" db="EMBL/GenBank/DDBJ databases">
        <title>Thalassotalea sp. M1531, isolated from the surface of marine red alga.</title>
        <authorList>
            <person name="Pang L."/>
            <person name="Lu D.-C."/>
        </authorList>
    </citation>
    <scope>NUCLEOTIDE SEQUENCE [LARGE SCALE GENOMIC DNA]</scope>
    <source>
        <strain evidence="2 3">M1531</strain>
    </source>
</reference>
<dbReference type="InterPro" id="IPR022584">
    <property type="entry name" value="DUF2937"/>
</dbReference>